<dbReference type="OrthoDB" id="45007at2759"/>
<comment type="cofactor">
    <cofactor evidence="1">
        <name>a divalent metal cation</name>
        <dbReference type="ChEBI" id="CHEBI:60240"/>
    </cofactor>
</comment>
<dbReference type="PANTHER" id="PTHR43143:SF1">
    <property type="entry name" value="SERINE_THREONINE-PROTEIN PHOSPHATASE CPPED1"/>
    <property type="match status" value="1"/>
</dbReference>
<dbReference type="GeneID" id="116303539"/>
<evidence type="ECO:0000256" key="3">
    <source>
        <dbReference type="ARBA" id="ARBA00010567"/>
    </source>
</evidence>
<evidence type="ECO:0000313" key="14">
    <source>
        <dbReference type="Proteomes" id="UP000515163"/>
    </source>
</evidence>
<dbReference type="InterPro" id="IPR041867">
    <property type="entry name" value="MPP_CSTP1"/>
</dbReference>
<feature type="domain" description="Calcineurin-like phosphoesterase" evidence="13">
    <location>
        <begin position="74"/>
        <end position="247"/>
    </location>
</feature>
<feature type="region of interest" description="Disordered" evidence="12">
    <location>
        <begin position="1"/>
        <end position="22"/>
    </location>
</feature>
<dbReference type="GO" id="GO:0004722">
    <property type="term" value="F:protein serine/threonine phosphatase activity"/>
    <property type="evidence" value="ECO:0007669"/>
    <property type="project" value="UniProtKB-EC"/>
</dbReference>
<reference evidence="15" key="1">
    <citation type="submission" date="2025-08" db="UniProtKB">
        <authorList>
            <consortium name="RefSeq"/>
        </authorList>
    </citation>
    <scope>IDENTIFICATION</scope>
    <source>
        <tissue evidence="15">Tentacle</tissue>
    </source>
</reference>
<dbReference type="RefSeq" id="XP_031568956.1">
    <property type="nucleotide sequence ID" value="XM_031713096.1"/>
</dbReference>
<gene>
    <name evidence="15" type="primary">LOC116303539</name>
</gene>
<protein>
    <recommendedName>
        <fullName evidence="5">Serine/threonine-protein phosphatase CPPED1</fullName>
        <ecNumber evidence="4">3.1.3.16</ecNumber>
    </recommendedName>
    <alternativeName>
        <fullName evidence="9">Calcineurin-like phosphoesterase domain-containing protein 1</fullName>
    </alternativeName>
</protein>
<sequence length="302" mass="35058">MAGRDTKNTFQKSSNHQYPGFTRDNEGQWKGPFCFIQSADTQLGLIDSWNEVPEDEQSWQKEVELTKKAIIAANILTPKPRFFIVCGDLVNAFPWHKYNDPQVEDFKKVFEELDPSIPLVCVCGNHDVGDTPTQQSVHKYRSNFGDDYFTFWVGGVFFIVINSQYFKDGSQVSDIQQKQEQWFDEQLELAKKLPTKHTVIFQHIPWFLYNIDEPDQYFNIDLQIRKQMIKKIRDAGIRYVFAGHYHRNAGGFDGDLEMVVTSAIGLQIKNDKDSGLRIVRVLEDKICHEYYELDKIPATVEL</sequence>
<dbReference type="EC" id="3.1.3.16" evidence="4"/>
<dbReference type="SUPFAM" id="SSF56300">
    <property type="entry name" value="Metallo-dependent phosphatases"/>
    <property type="match status" value="1"/>
</dbReference>
<dbReference type="GO" id="GO:0005737">
    <property type="term" value="C:cytoplasm"/>
    <property type="evidence" value="ECO:0007669"/>
    <property type="project" value="UniProtKB-SubCell"/>
</dbReference>
<dbReference type="InterPro" id="IPR029052">
    <property type="entry name" value="Metallo-depent_PP-like"/>
</dbReference>
<organism evidence="14 15">
    <name type="scientific">Actinia tenebrosa</name>
    <name type="common">Australian red waratah sea anemone</name>
    <dbReference type="NCBI Taxonomy" id="6105"/>
    <lineage>
        <taxon>Eukaryota</taxon>
        <taxon>Metazoa</taxon>
        <taxon>Cnidaria</taxon>
        <taxon>Anthozoa</taxon>
        <taxon>Hexacorallia</taxon>
        <taxon>Actiniaria</taxon>
        <taxon>Actiniidae</taxon>
        <taxon>Actinia</taxon>
    </lineage>
</organism>
<name>A0A6P8IPI8_ACTTE</name>
<evidence type="ECO:0000256" key="4">
    <source>
        <dbReference type="ARBA" id="ARBA00013081"/>
    </source>
</evidence>
<accession>A0A6P8IPI8</accession>
<evidence type="ECO:0000259" key="13">
    <source>
        <dbReference type="Pfam" id="PF00149"/>
    </source>
</evidence>
<keyword evidence="14" id="KW-1185">Reference proteome</keyword>
<dbReference type="CDD" id="cd07395">
    <property type="entry name" value="MPP_CSTP1"/>
    <property type="match status" value="1"/>
</dbReference>
<dbReference type="Proteomes" id="UP000515163">
    <property type="component" value="Unplaced"/>
</dbReference>
<evidence type="ECO:0000256" key="5">
    <source>
        <dbReference type="ARBA" id="ARBA00013356"/>
    </source>
</evidence>
<evidence type="ECO:0000313" key="15">
    <source>
        <dbReference type="RefSeq" id="XP_031568956.1"/>
    </source>
</evidence>
<dbReference type="InParanoid" id="A0A6P8IPI8"/>
<keyword evidence="6" id="KW-0963">Cytoplasm</keyword>
<dbReference type="KEGG" id="aten:116303539"/>
<evidence type="ECO:0000256" key="7">
    <source>
        <dbReference type="ARBA" id="ARBA00022723"/>
    </source>
</evidence>
<dbReference type="Pfam" id="PF00149">
    <property type="entry name" value="Metallophos"/>
    <property type="match status" value="1"/>
</dbReference>
<keyword evidence="8" id="KW-0378">Hydrolase</keyword>
<dbReference type="GO" id="GO:0046872">
    <property type="term" value="F:metal ion binding"/>
    <property type="evidence" value="ECO:0007669"/>
    <property type="project" value="UniProtKB-KW"/>
</dbReference>
<comment type="similarity">
    <text evidence="3">Belongs to the metallophosphoesterase superfamily. CPPED1 family.</text>
</comment>
<evidence type="ECO:0000256" key="6">
    <source>
        <dbReference type="ARBA" id="ARBA00022490"/>
    </source>
</evidence>
<dbReference type="PANTHER" id="PTHR43143">
    <property type="entry name" value="METALLOPHOSPHOESTERASE, CALCINEURIN SUPERFAMILY"/>
    <property type="match status" value="1"/>
</dbReference>
<dbReference type="Gene3D" id="3.60.21.10">
    <property type="match status" value="1"/>
</dbReference>
<evidence type="ECO:0000256" key="11">
    <source>
        <dbReference type="ARBA" id="ARBA00048336"/>
    </source>
</evidence>
<evidence type="ECO:0000256" key="12">
    <source>
        <dbReference type="SAM" id="MobiDB-lite"/>
    </source>
</evidence>
<evidence type="ECO:0000256" key="9">
    <source>
        <dbReference type="ARBA" id="ARBA00032900"/>
    </source>
</evidence>
<evidence type="ECO:0000256" key="2">
    <source>
        <dbReference type="ARBA" id="ARBA00004496"/>
    </source>
</evidence>
<dbReference type="InterPro" id="IPR004843">
    <property type="entry name" value="Calcineurin-like_PHP"/>
</dbReference>
<evidence type="ECO:0000256" key="10">
    <source>
        <dbReference type="ARBA" id="ARBA00047761"/>
    </source>
</evidence>
<evidence type="ECO:0000256" key="8">
    <source>
        <dbReference type="ARBA" id="ARBA00022801"/>
    </source>
</evidence>
<feature type="compositionally biased region" description="Polar residues" evidence="12">
    <location>
        <begin position="8"/>
        <end position="17"/>
    </location>
</feature>
<keyword evidence="7" id="KW-0479">Metal-binding</keyword>
<comment type="catalytic activity">
    <reaction evidence="11">
        <text>O-phospho-L-threonyl-[protein] + H2O = L-threonyl-[protein] + phosphate</text>
        <dbReference type="Rhea" id="RHEA:47004"/>
        <dbReference type="Rhea" id="RHEA-COMP:11060"/>
        <dbReference type="Rhea" id="RHEA-COMP:11605"/>
        <dbReference type="ChEBI" id="CHEBI:15377"/>
        <dbReference type="ChEBI" id="CHEBI:30013"/>
        <dbReference type="ChEBI" id="CHEBI:43474"/>
        <dbReference type="ChEBI" id="CHEBI:61977"/>
        <dbReference type="EC" id="3.1.3.16"/>
    </reaction>
</comment>
<dbReference type="FunCoup" id="A0A6P8IPI8">
    <property type="interactions" value="220"/>
</dbReference>
<comment type="catalytic activity">
    <reaction evidence="10">
        <text>O-phospho-L-seryl-[protein] + H2O = L-seryl-[protein] + phosphate</text>
        <dbReference type="Rhea" id="RHEA:20629"/>
        <dbReference type="Rhea" id="RHEA-COMP:9863"/>
        <dbReference type="Rhea" id="RHEA-COMP:11604"/>
        <dbReference type="ChEBI" id="CHEBI:15377"/>
        <dbReference type="ChEBI" id="CHEBI:29999"/>
        <dbReference type="ChEBI" id="CHEBI:43474"/>
        <dbReference type="ChEBI" id="CHEBI:83421"/>
        <dbReference type="EC" id="3.1.3.16"/>
    </reaction>
</comment>
<proteinExistence type="inferred from homology"/>
<comment type="subcellular location">
    <subcellularLocation>
        <location evidence="2">Cytoplasm</location>
    </subcellularLocation>
</comment>
<evidence type="ECO:0000256" key="1">
    <source>
        <dbReference type="ARBA" id="ARBA00001968"/>
    </source>
</evidence>
<dbReference type="InterPro" id="IPR051918">
    <property type="entry name" value="STPP_CPPED1"/>
</dbReference>
<dbReference type="AlphaFoldDB" id="A0A6P8IPI8"/>